<feature type="domain" description="L,D-TPase catalytic" evidence="10">
    <location>
        <begin position="1"/>
        <end position="158"/>
    </location>
</feature>
<evidence type="ECO:0000256" key="5">
    <source>
        <dbReference type="ARBA" id="ARBA00022801"/>
    </source>
</evidence>
<evidence type="ECO:0000256" key="8">
    <source>
        <dbReference type="ARBA" id="ARBA00023316"/>
    </source>
</evidence>
<comment type="pathway">
    <text evidence="1 9">Cell wall biogenesis; peptidoglycan biosynthesis.</text>
</comment>
<evidence type="ECO:0000313" key="12">
    <source>
        <dbReference type="Proteomes" id="UP001549691"/>
    </source>
</evidence>
<keyword evidence="4 11" id="KW-0808">Transferase</keyword>
<keyword evidence="7 9" id="KW-0573">Peptidoglycan synthesis</keyword>
<evidence type="ECO:0000259" key="10">
    <source>
        <dbReference type="PROSITE" id="PS52029"/>
    </source>
</evidence>
<keyword evidence="3" id="KW-0328">Glycosyltransferase</keyword>
<evidence type="ECO:0000256" key="1">
    <source>
        <dbReference type="ARBA" id="ARBA00004752"/>
    </source>
</evidence>
<dbReference type="InterPro" id="IPR005490">
    <property type="entry name" value="LD_TPept_cat_dom"/>
</dbReference>
<accession>A0ABV2TL78</accession>
<sequence>MEIRVSIGSQRMLLVDTDGACIRRYAISTAALGAGEQIGSFQTPRGRHLIRARIGAGLPLCAVFKARRPTGEVWTPDLQTAQPERDWILSRILWLSGTEVGCNRLGCVDSMRRYIYIHGTPDTEPMGVAASHGCIRMRNRDVVELFELVQAGTPVLIEA</sequence>
<evidence type="ECO:0000256" key="9">
    <source>
        <dbReference type="PROSITE-ProRule" id="PRU01373"/>
    </source>
</evidence>
<dbReference type="PROSITE" id="PS52029">
    <property type="entry name" value="LD_TPASE"/>
    <property type="match status" value="1"/>
</dbReference>
<reference evidence="11 12" key="1">
    <citation type="submission" date="2024-07" db="EMBL/GenBank/DDBJ databases">
        <title>Uliginosibacterium flavum JJ3220;KACC:17644.</title>
        <authorList>
            <person name="Kim M.K."/>
        </authorList>
    </citation>
    <scope>NUCLEOTIDE SEQUENCE [LARGE SCALE GENOMIC DNA]</scope>
    <source>
        <strain evidence="11 12">KACC:17644</strain>
    </source>
</reference>
<dbReference type="GO" id="GO:0016740">
    <property type="term" value="F:transferase activity"/>
    <property type="evidence" value="ECO:0007669"/>
    <property type="project" value="UniProtKB-KW"/>
</dbReference>
<dbReference type="EC" id="2.-.-.-" evidence="11"/>
<evidence type="ECO:0000256" key="7">
    <source>
        <dbReference type="ARBA" id="ARBA00022984"/>
    </source>
</evidence>
<dbReference type="RefSeq" id="WP_354601132.1">
    <property type="nucleotide sequence ID" value="NZ_JBEWZI010000010.1"/>
</dbReference>
<dbReference type="EMBL" id="JBEWZI010000010">
    <property type="protein sequence ID" value="MET7014671.1"/>
    <property type="molecule type" value="Genomic_DNA"/>
</dbReference>
<dbReference type="PANTHER" id="PTHR30582:SF24">
    <property type="entry name" value="L,D-TRANSPEPTIDASE ERFK_SRFK-RELATED"/>
    <property type="match status" value="1"/>
</dbReference>
<dbReference type="InterPro" id="IPR050979">
    <property type="entry name" value="LD-transpeptidase"/>
</dbReference>
<keyword evidence="8 9" id="KW-0961">Cell wall biogenesis/degradation</keyword>
<comment type="similarity">
    <text evidence="2">Belongs to the YkuD family.</text>
</comment>
<evidence type="ECO:0000256" key="6">
    <source>
        <dbReference type="ARBA" id="ARBA00022960"/>
    </source>
</evidence>
<proteinExistence type="inferred from homology"/>
<dbReference type="SUPFAM" id="SSF141523">
    <property type="entry name" value="L,D-transpeptidase catalytic domain-like"/>
    <property type="match status" value="1"/>
</dbReference>
<evidence type="ECO:0000256" key="4">
    <source>
        <dbReference type="ARBA" id="ARBA00022679"/>
    </source>
</evidence>
<feature type="active site" description="Nucleophile" evidence="9">
    <location>
        <position position="134"/>
    </location>
</feature>
<organism evidence="11 12">
    <name type="scientific">Uliginosibacterium flavum</name>
    <dbReference type="NCBI Taxonomy" id="1396831"/>
    <lineage>
        <taxon>Bacteria</taxon>
        <taxon>Pseudomonadati</taxon>
        <taxon>Pseudomonadota</taxon>
        <taxon>Betaproteobacteria</taxon>
        <taxon>Rhodocyclales</taxon>
        <taxon>Zoogloeaceae</taxon>
        <taxon>Uliginosibacterium</taxon>
    </lineage>
</organism>
<evidence type="ECO:0000256" key="3">
    <source>
        <dbReference type="ARBA" id="ARBA00022676"/>
    </source>
</evidence>
<dbReference type="Pfam" id="PF03734">
    <property type="entry name" value="YkuD"/>
    <property type="match status" value="1"/>
</dbReference>
<name>A0ABV2TL78_9RHOO</name>
<dbReference type="PANTHER" id="PTHR30582">
    <property type="entry name" value="L,D-TRANSPEPTIDASE"/>
    <property type="match status" value="1"/>
</dbReference>
<dbReference type="Gene3D" id="2.40.440.10">
    <property type="entry name" value="L,D-transpeptidase catalytic domain-like"/>
    <property type="match status" value="1"/>
</dbReference>
<evidence type="ECO:0000313" key="11">
    <source>
        <dbReference type="EMBL" id="MET7014671.1"/>
    </source>
</evidence>
<keyword evidence="12" id="KW-1185">Reference proteome</keyword>
<keyword evidence="6 9" id="KW-0133">Cell shape</keyword>
<comment type="caution">
    <text evidence="11">The sequence shown here is derived from an EMBL/GenBank/DDBJ whole genome shotgun (WGS) entry which is preliminary data.</text>
</comment>
<dbReference type="InterPro" id="IPR038063">
    <property type="entry name" value="Transpep_catalytic_dom"/>
</dbReference>
<protein>
    <submittedName>
        <fullName evidence="11">L,D-transpeptidase</fullName>
        <ecNumber evidence="11">2.-.-.-</ecNumber>
    </submittedName>
</protein>
<gene>
    <name evidence="11" type="ORF">ABXR19_10770</name>
</gene>
<feature type="active site" description="Proton donor/acceptor" evidence="9">
    <location>
        <position position="118"/>
    </location>
</feature>
<keyword evidence="5" id="KW-0378">Hydrolase</keyword>
<dbReference type="Proteomes" id="UP001549691">
    <property type="component" value="Unassembled WGS sequence"/>
</dbReference>
<dbReference type="CDD" id="cd16913">
    <property type="entry name" value="YkuD_like"/>
    <property type="match status" value="1"/>
</dbReference>
<evidence type="ECO:0000256" key="2">
    <source>
        <dbReference type="ARBA" id="ARBA00005992"/>
    </source>
</evidence>